<dbReference type="Gene3D" id="3.80.10.10">
    <property type="entry name" value="Ribonuclease Inhibitor"/>
    <property type="match status" value="2"/>
</dbReference>
<dbReference type="InterPro" id="IPR006553">
    <property type="entry name" value="Leu-rich_rpt_Cys-con_subtyp"/>
</dbReference>
<dbReference type="InterPro" id="IPR032675">
    <property type="entry name" value="LRR_dom_sf"/>
</dbReference>
<accession>A0A183T3Q0</accession>
<name>A0A183T3Q0_SCHSO</name>
<evidence type="ECO:0000256" key="1">
    <source>
        <dbReference type="SAM" id="MobiDB-lite"/>
    </source>
</evidence>
<proteinExistence type="predicted"/>
<feature type="compositionally biased region" description="Low complexity" evidence="1">
    <location>
        <begin position="336"/>
        <end position="352"/>
    </location>
</feature>
<dbReference type="AlphaFoldDB" id="A0A183T3Q0"/>
<sequence>LPLICFLLPCQFVEIKTPDGTLKKVPSGLVDNTNEWLGDQFTSLHLKMTNYYDWTMEGFAESARKRMLARNKRRQMISTESIQHLGLDLAVAHMICNLGGRVQFVGSDRWFQRYNHGPSELPNCYAGDLKLEAIDASGTPIIYEGFKSSSFSVIWLLKSNASEYIEGGGLDDISPLTPSCLYGSVIIWSMQVLQFLGSVIIWSMQVLQFPAELTELRYLRLRRCVHVDDHCLSLVGLVTKSPLQLLDLSECPRITANGITALTELKSLRKLLVHGNPTLEDREFVCLLLEDYLPKVYIEGVDYLGQLSEEQRQRVLSLSAPSPVSLLPQKEKASDSDPAASTSPDPTTSTAPEAKSDPLVQRA</sequence>
<dbReference type="WBParaSite" id="SSLN_0001152401-mRNA-1">
    <property type="protein sequence ID" value="SSLN_0001152401-mRNA-1"/>
    <property type="gene ID" value="SSLN_0001152401"/>
</dbReference>
<feature type="region of interest" description="Disordered" evidence="1">
    <location>
        <begin position="320"/>
        <end position="363"/>
    </location>
</feature>
<protein>
    <submittedName>
        <fullName evidence="2">ATP synthase subunit s, mitochondrial</fullName>
    </submittedName>
</protein>
<dbReference type="SMART" id="SM00367">
    <property type="entry name" value="LRR_CC"/>
    <property type="match status" value="2"/>
</dbReference>
<dbReference type="SUPFAM" id="SSF52047">
    <property type="entry name" value="RNI-like"/>
    <property type="match status" value="1"/>
</dbReference>
<organism evidence="2">
    <name type="scientific">Schistocephalus solidus</name>
    <name type="common">Tapeworm</name>
    <dbReference type="NCBI Taxonomy" id="70667"/>
    <lineage>
        <taxon>Eukaryota</taxon>
        <taxon>Metazoa</taxon>
        <taxon>Spiralia</taxon>
        <taxon>Lophotrochozoa</taxon>
        <taxon>Platyhelminthes</taxon>
        <taxon>Cestoda</taxon>
        <taxon>Eucestoda</taxon>
        <taxon>Diphyllobothriidea</taxon>
        <taxon>Diphyllobothriidae</taxon>
        <taxon>Schistocephalus</taxon>
    </lineage>
</organism>
<reference evidence="2" key="1">
    <citation type="submission" date="2016-06" db="UniProtKB">
        <authorList>
            <consortium name="WormBaseParasite"/>
        </authorList>
    </citation>
    <scope>IDENTIFICATION</scope>
</reference>
<evidence type="ECO:0000313" key="2">
    <source>
        <dbReference type="WBParaSite" id="SSLN_0001152401-mRNA-1"/>
    </source>
</evidence>